<name>A0A9P4JLM3_9PLEO</name>
<accession>A0A9P4JLM3</accession>
<dbReference type="Pfam" id="PF02567">
    <property type="entry name" value="PhzC-PhzF"/>
    <property type="match status" value="1"/>
</dbReference>
<dbReference type="InterPro" id="IPR003719">
    <property type="entry name" value="Phenazine_PhzF-like"/>
</dbReference>
<protein>
    <submittedName>
        <fullName evidence="2">Diaminopimelate epimerase-like protein</fullName>
    </submittedName>
</protein>
<dbReference type="PANTHER" id="PTHR13774">
    <property type="entry name" value="PHENAZINE BIOSYNTHESIS PROTEIN"/>
    <property type="match status" value="1"/>
</dbReference>
<evidence type="ECO:0000256" key="1">
    <source>
        <dbReference type="PIRSR" id="PIRSR016184-1"/>
    </source>
</evidence>
<evidence type="ECO:0000313" key="3">
    <source>
        <dbReference type="Proteomes" id="UP000799536"/>
    </source>
</evidence>
<comment type="caution">
    <text evidence="2">The sequence shown here is derived from an EMBL/GenBank/DDBJ whole genome shotgun (WGS) entry which is preliminary data.</text>
</comment>
<sequence>MSTQPLDFVTVDVFTKERYAGNPLAIVKVPASSKLTQDQKQAIAREFNLSETTFLHERQDGGDLCWTVDIFVTNAELPFAGHPTIGTACHALSEHAKTISQGEDVIHAKFKVKAGTIGLEYHINSNITKASIPHNLHIHPQTYHQDRLFKHQPGLAHCIGENSTELKTQEFPIVSIVKGMTFVLIELDDGEQIESITTNAKPLSLKGLDEEWHPKDAFVGSYFYYRLKDAEDGAKRVRTRMIEGTLEDPATGSAASDLAGYLALQEGKPGQTMKFEITQGLEMGRKSDIGVEVVLGDDGNIREVYLIGSAVGVMEGRVTV</sequence>
<dbReference type="EMBL" id="ML993966">
    <property type="protein sequence ID" value="KAF2201661.1"/>
    <property type="molecule type" value="Genomic_DNA"/>
</dbReference>
<dbReference type="Proteomes" id="UP000799536">
    <property type="component" value="Unassembled WGS sequence"/>
</dbReference>
<dbReference type="PANTHER" id="PTHR13774:SF32">
    <property type="entry name" value="ANTISENSE-ENHANCING SEQUENCE 1"/>
    <property type="match status" value="1"/>
</dbReference>
<feature type="active site" evidence="1">
    <location>
        <position position="51"/>
    </location>
</feature>
<keyword evidence="3" id="KW-1185">Reference proteome</keyword>
<dbReference type="GO" id="GO:0016853">
    <property type="term" value="F:isomerase activity"/>
    <property type="evidence" value="ECO:0007669"/>
    <property type="project" value="TreeGrafter"/>
</dbReference>
<reference evidence="2" key="1">
    <citation type="journal article" date="2020" name="Stud. Mycol.">
        <title>101 Dothideomycetes genomes: a test case for predicting lifestyles and emergence of pathogens.</title>
        <authorList>
            <person name="Haridas S."/>
            <person name="Albert R."/>
            <person name="Binder M."/>
            <person name="Bloem J."/>
            <person name="Labutti K."/>
            <person name="Salamov A."/>
            <person name="Andreopoulos B."/>
            <person name="Baker S."/>
            <person name="Barry K."/>
            <person name="Bills G."/>
            <person name="Bluhm B."/>
            <person name="Cannon C."/>
            <person name="Castanera R."/>
            <person name="Culley D."/>
            <person name="Daum C."/>
            <person name="Ezra D."/>
            <person name="Gonzalez J."/>
            <person name="Henrissat B."/>
            <person name="Kuo A."/>
            <person name="Liang C."/>
            <person name="Lipzen A."/>
            <person name="Lutzoni F."/>
            <person name="Magnuson J."/>
            <person name="Mondo S."/>
            <person name="Nolan M."/>
            <person name="Ohm R."/>
            <person name="Pangilinan J."/>
            <person name="Park H.-J."/>
            <person name="Ramirez L."/>
            <person name="Alfaro M."/>
            <person name="Sun H."/>
            <person name="Tritt A."/>
            <person name="Yoshinaga Y."/>
            <person name="Zwiers L.-H."/>
            <person name="Turgeon B."/>
            <person name="Goodwin S."/>
            <person name="Spatafora J."/>
            <person name="Crous P."/>
            <person name="Grigoriev I."/>
        </authorList>
    </citation>
    <scope>NUCLEOTIDE SEQUENCE</scope>
    <source>
        <strain evidence="2">ATCC 74209</strain>
    </source>
</reference>
<gene>
    <name evidence="2" type="ORF">GQ43DRAFT_440372</name>
</gene>
<evidence type="ECO:0000313" key="2">
    <source>
        <dbReference type="EMBL" id="KAF2201661.1"/>
    </source>
</evidence>
<dbReference type="OrthoDB" id="412383at2759"/>
<dbReference type="PIRSF" id="PIRSF016184">
    <property type="entry name" value="PhzC_PhzF"/>
    <property type="match status" value="1"/>
</dbReference>
<dbReference type="Gene3D" id="3.10.310.10">
    <property type="entry name" value="Diaminopimelate Epimerase, Chain A, domain 1"/>
    <property type="match status" value="2"/>
</dbReference>
<organism evidence="2 3">
    <name type="scientific">Delitschia confertaspora ATCC 74209</name>
    <dbReference type="NCBI Taxonomy" id="1513339"/>
    <lineage>
        <taxon>Eukaryota</taxon>
        <taxon>Fungi</taxon>
        <taxon>Dikarya</taxon>
        <taxon>Ascomycota</taxon>
        <taxon>Pezizomycotina</taxon>
        <taxon>Dothideomycetes</taxon>
        <taxon>Pleosporomycetidae</taxon>
        <taxon>Pleosporales</taxon>
        <taxon>Delitschiaceae</taxon>
        <taxon>Delitschia</taxon>
    </lineage>
</organism>
<dbReference type="AlphaFoldDB" id="A0A9P4JLM3"/>
<proteinExistence type="predicted"/>
<dbReference type="NCBIfam" id="TIGR00654">
    <property type="entry name" value="PhzF_family"/>
    <property type="match status" value="1"/>
</dbReference>
<dbReference type="SUPFAM" id="SSF54506">
    <property type="entry name" value="Diaminopimelate epimerase-like"/>
    <property type="match status" value="1"/>
</dbReference>
<dbReference type="GO" id="GO:0005737">
    <property type="term" value="C:cytoplasm"/>
    <property type="evidence" value="ECO:0007669"/>
    <property type="project" value="TreeGrafter"/>
</dbReference>